<protein>
    <submittedName>
        <fullName evidence="1">Uncharacterized protein</fullName>
    </submittedName>
</protein>
<proteinExistence type="predicted"/>
<evidence type="ECO:0000313" key="2">
    <source>
        <dbReference type="Proteomes" id="UP000054721"/>
    </source>
</evidence>
<keyword evidence="2" id="KW-1185">Reference proteome</keyword>
<evidence type="ECO:0000313" key="1">
    <source>
        <dbReference type="EMBL" id="KRZ47297.1"/>
    </source>
</evidence>
<reference evidence="1 2" key="1">
    <citation type="submission" date="2015-05" db="EMBL/GenBank/DDBJ databases">
        <title>Evolution of Trichinella species and genotypes.</title>
        <authorList>
            <person name="Korhonen P.K."/>
            <person name="Edoardo P."/>
            <person name="Giuseppe L.R."/>
            <person name="Gasser R.B."/>
        </authorList>
    </citation>
    <scope>NUCLEOTIDE SEQUENCE [LARGE SCALE GENOMIC DNA]</scope>
    <source>
        <strain evidence="1">ISS10</strain>
    </source>
</reference>
<comment type="caution">
    <text evidence="1">The sequence shown here is derived from an EMBL/GenBank/DDBJ whole genome shotgun (WGS) entry which is preliminary data.</text>
</comment>
<dbReference type="Proteomes" id="UP000054721">
    <property type="component" value="Unassembled WGS sequence"/>
</dbReference>
<name>A0A0V1KJE6_9BILA</name>
<sequence length="36" mass="4045">MARERIVQTVPYSVISALCLVIRKSAWLRNPLDCAA</sequence>
<organism evidence="1 2">
    <name type="scientific">Trichinella nativa</name>
    <dbReference type="NCBI Taxonomy" id="6335"/>
    <lineage>
        <taxon>Eukaryota</taxon>
        <taxon>Metazoa</taxon>
        <taxon>Ecdysozoa</taxon>
        <taxon>Nematoda</taxon>
        <taxon>Enoplea</taxon>
        <taxon>Dorylaimia</taxon>
        <taxon>Trichinellida</taxon>
        <taxon>Trichinellidae</taxon>
        <taxon>Trichinella</taxon>
    </lineage>
</organism>
<accession>A0A0V1KJE6</accession>
<dbReference type="EMBL" id="JYDW01000988">
    <property type="protein sequence ID" value="KRZ47297.1"/>
    <property type="molecule type" value="Genomic_DNA"/>
</dbReference>
<gene>
    <name evidence="1" type="ORF">T02_1481</name>
</gene>
<dbReference type="AlphaFoldDB" id="A0A0V1KJE6"/>